<organism evidence="5 6">
    <name type="scientific">Bifidobacterium asteroides</name>
    <dbReference type="NCBI Taxonomy" id="1684"/>
    <lineage>
        <taxon>Bacteria</taxon>
        <taxon>Bacillati</taxon>
        <taxon>Actinomycetota</taxon>
        <taxon>Actinomycetes</taxon>
        <taxon>Bifidobacteriales</taxon>
        <taxon>Bifidobacteriaceae</taxon>
        <taxon>Bifidobacterium</taxon>
    </lineage>
</organism>
<dbReference type="InterPro" id="IPR000182">
    <property type="entry name" value="GNAT_dom"/>
</dbReference>
<dbReference type="GO" id="GO:0016747">
    <property type="term" value="F:acyltransferase activity, transferring groups other than amino-acyl groups"/>
    <property type="evidence" value="ECO:0007669"/>
    <property type="project" value="InterPro"/>
</dbReference>
<dbReference type="SUPFAM" id="SSF55729">
    <property type="entry name" value="Acyl-CoA N-acyltransferases (Nat)"/>
    <property type="match status" value="1"/>
</dbReference>
<evidence type="ECO:0000259" key="4">
    <source>
        <dbReference type="PROSITE" id="PS51186"/>
    </source>
</evidence>
<evidence type="ECO:0000256" key="1">
    <source>
        <dbReference type="ARBA" id="ARBA00022679"/>
    </source>
</evidence>
<evidence type="ECO:0000256" key="3">
    <source>
        <dbReference type="SAM" id="MobiDB-lite"/>
    </source>
</evidence>
<keyword evidence="2" id="KW-0012">Acyltransferase</keyword>
<sequence>MRYEVSEAIPEDAKAIRKAVFVEEQGFHNEFDRTDDASLHIVAYDGDEPVGVCRVFPDQGKTWTLGRLAVLKPYRGRHWGANLVGKAEETARSHGADRLTLHAQERVAGFYKSLGYRDMGIHDQDEGCPHMWMDKPLTDSAGNEPEVQAS</sequence>
<dbReference type="InterPro" id="IPR050832">
    <property type="entry name" value="Bact_Acetyltransf"/>
</dbReference>
<evidence type="ECO:0000256" key="2">
    <source>
        <dbReference type="ARBA" id="ARBA00023315"/>
    </source>
</evidence>
<keyword evidence="1" id="KW-0808">Transferase</keyword>
<feature type="domain" description="N-acetyltransferase" evidence="4">
    <location>
        <begin position="1"/>
        <end position="138"/>
    </location>
</feature>
<dbReference type="OrthoDB" id="5173601at2"/>
<dbReference type="Proteomes" id="UP000033648">
    <property type="component" value="Unassembled WGS sequence"/>
</dbReference>
<dbReference type="CDD" id="cd04301">
    <property type="entry name" value="NAT_SF"/>
    <property type="match status" value="1"/>
</dbReference>
<accession>A0A0F4L111</accession>
<gene>
    <name evidence="5" type="ORF">JF69_02450</name>
</gene>
<protein>
    <submittedName>
        <fullName evidence="5">Acetyltransferase, GNAT family</fullName>
    </submittedName>
</protein>
<dbReference type="PATRIC" id="fig|1684.4.peg.264"/>
<dbReference type="PANTHER" id="PTHR43877:SF2">
    <property type="entry name" value="AMINOALKYLPHOSPHONATE N-ACETYLTRANSFERASE-RELATED"/>
    <property type="match status" value="1"/>
</dbReference>
<proteinExistence type="predicted"/>
<dbReference type="PANTHER" id="PTHR43877">
    <property type="entry name" value="AMINOALKYLPHOSPHONATE N-ACETYLTRANSFERASE-RELATED-RELATED"/>
    <property type="match status" value="1"/>
</dbReference>
<dbReference type="Pfam" id="PF13673">
    <property type="entry name" value="Acetyltransf_10"/>
    <property type="match status" value="1"/>
</dbReference>
<reference evidence="5 6" key="1">
    <citation type="submission" date="2014-12" db="EMBL/GenBank/DDBJ databases">
        <title>Comparative genomics of the lactic acid bacteria isolated from the honey bee gut.</title>
        <authorList>
            <person name="Ellegaard K.M."/>
            <person name="Tamarit D."/>
            <person name="Javelind E."/>
            <person name="Olofsson T."/>
            <person name="Andersson S.G."/>
            <person name="Vasquez A."/>
        </authorList>
    </citation>
    <scope>NUCLEOTIDE SEQUENCE [LARGE SCALE GENOMIC DNA]</scope>
    <source>
        <strain evidence="5 6">Bin2</strain>
    </source>
</reference>
<dbReference type="Gene3D" id="3.40.630.30">
    <property type="match status" value="1"/>
</dbReference>
<comment type="caution">
    <text evidence="5">The sequence shown here is derived from an EMBL/GenBank/DDBJ whole genome shotgun (WGS) entry which is preliminary data.</text>
</comment>
<name>A0A0F4L111_9BIFI</name>
<dbReference type="InterPro" id="IPR016181">
    <property type="entry name" value="Acyl_CoA_acyltransferase"/>
</dbReference>
<dbReference type="AlphaFoldDB" id="A0A0F4L111"/>
<dbReference type="PROSITE" id="PS51186">
    <property type="entry name" value="GNAT"/>
    <property type="match status" value="1"/>
</dbReference>
<feature type="region of interest" description="Disordered" evidence="3">
    <location>
        <begin position="130"/>
        <end position="150"/>
    </location>
</feature>
<evidence type="ECO:0000313" key="5">
    <source>
        <dbReference type="EMBL" id="KJY52552.1"/>
    </source>
</evidence>
<dbReference type="EMBL" id="JWME01000004">
    <property type="protein sequence ID" value="KJY52552.1"/>
    <property type="molecule type" value="Genomic_DNA"/>
</dbReference>
<evidence type="ECO:0000313" key="6">
    <source>
        <dbReference type="Proteomes" id="UP000033648"/>
    </source>
</evidence>